<comment type="caution">
    <text evidence="13">The sequence shown here is derived from an EMBL/GenBank/DDBJ whole genome shotgun (WGS) entry which is preliminary data.</text>
</comment>
<feature type="active site" description="Acyl-ester intermediate" evidence="8">
    <location>
        <position position="102"/>
    </location>
</feature>
<evidence type="ECO:0000256" key="11">
    <source>
        <dbReference type="SAM" id="Phobius"/>
    </source>
</evidence>
<dbReference type="GO" id="GO:0009002">
    <property type="term" value="F:serine-type D-Ala-D-Ala carboxypeptidase activity"/>
    <property type="evidence" value="ECO:0007669"/>
    <property type="project" value="InterPro"/>
</dbReference>
<dbReference type="InterPro" id="IPR052169">
    <property type="entry name" value="CW_Biosynth-Accessory"/>
</dbReference>
<accession>A0A1F6VFE1</accession>
<keyword evidence="4" id="KW-0378">Hydrolase</keyword>
<dbReference type="Pfam" id="PF00768">
    <property type="entry name" value="Peptidase_S11"/>
    <property type="match status" value="1"/>
</dbReference>
<dbReference type="Gene3D" id="3.40.710.10">
    <property type="entry name" value="DD-peptidase/beta-lactamase superfamily"/>
    <property type="match status" value="1"/>
</dbReference>
<dbReference type="SUPFAM" id="SSF56300">
    <property type="entry name" value="Metallo-dependent phosphatases"/>
    <property type="match status" value="1"/>
</dbReference>
<dbReference type="InterPro" id="IPR029052">
    <property type="entry name" value="Metallo-depent_PP-like"/>
</dbReference>
<gene>
    <name evidence="13" type="ORF">A2738_02400</name>
</gene>
<organism evidence="13 14">
    <name type="scientific">Candidatus Nomurabacteria bacterium RIFCSPHIGHO2_01_FULL_42_15</name>
    <dbReference type="NCBI Taxonomy" id="1801742"/>
    <lineage>
        <taxon>Bacteria</taxon>
        <taxon>Candidatus Nomuraibacteriota</taxon>
    </lineage>
</organism>
<dbReference type="GO" id="GO:0071555">
    <property type="term" value="P:cell wall organization"/>
    <property type="evidence" value="ECO:0007669"/>
    <property type="project" value="UniProtKB-KW"/>
</dbReference>
<reference evidence="13 14" key="1">
    <citation type="journal article" date="2016" name="Nat. Commun.">
        <title>Thousands of microbial genomes shed light on interconnected biogeochemical processes in an aquifer system.</title>
        <authorList>
            <person name="Anantharaman K."/>
            <person name="Brown C.T."/>
            <person name="Hug L.A."/>
            <person name="Sharon I."/>
            <person name="Castelle C.J."/>
            <person name="Probst A.J."/>
            <person name="Thomas B.C."/>
            <person name="Singh A."/>
            <person name="Wilkins M.J."/>
            <person name="Karaoz U."/>
            <person name="Brodie E.L."/>
            <person name="Williams K.H."/>
            <person name="Hubbard S.S."/>
            <person name="Banfield J.F."/>
        </authorList>
    </citation>
    <scope>NUCLEOTIDE SEQUENCE [LARGE SCALE GENOMIC DNA]</scope>
</reference>
<dbReference type="Pfam" id="PF09587">
    <property type="entry name" value="PGA_cap"/>
    <property type="match status" value="1"/>
</dbReference>
<dbReference type="PANTHER" id="PTHR33393:SF12">
    <property type="entry name" value="CAPSULE BIOSYNTHESIS PROTEIN CAPA"/>
    <property type="match status" value="1"/>
</dbReference>
<keyword evidence="3" id="KW-0732">Signal</keyword>
<dbReference type="EMBL" id="MFTS01000004">
    <property type="protein sequence ID" value="OGI68286.1"/>
    <property type="molecule type" value="Genomic_DNA"/>
</dbReference>
<feature type="active site" evidence="8">
    <location>
        <position position="157"/>
    </location>
</feature>
<protein>
    <recommendedName>
        <fullName evidence="12">Capsule synthesis protein CapA domain-containing protein</fullName>
    </recommendedName>
</protein>
<dbReference type="InterPro" id="IPR001967">
    <property type="entry name" value="Peptidase_S11_N"/>
</dbReference>
<keyword evidence="11" id="KW-0472">Membrane</keyword>
<evidence type="ECO:0000256" key="4">
    <source>
        <dbReference type="ARBA" id="ARBA00022801"/>
    </source>
</evidence>
<dbReference type="InterPro" id="IPR018044">
    <property type="entry name" value="Peptidase_S11"/>
</dbReference>
<dbReference type="SMART" id="SM00854">
    <property type="entry name" value="PGA_cap"/>
    <property type="match status" value="1"/>
</dbReference>
<evidence type="ECO:0000256" key="9">
    <source>
        <dbReference type="PIRSR" id="PIRSR618044-2"/>
    </source>
</evidence>
<dbReference type="GO" id="GO:0008360">
    <property type="term" value="P:regulation of cell shape"/>
    <property type="evidence" value="ECO:0007669"/>
    <property type="project" value="UniProtKB-KW"/>
</dbReference>
<dbReference type="GO" id="GO:0009252">
    <property type="term" value="P:peptidoglycan biosynthetic process"/>
    <property type="evidence" value="ECO:0007669"/>
    <property type="project" value="UniProtKB-KW"/>
</dbReference>
<dbReference type="InterPro" id="IPR019079">
    <property type="entry name" value="Capsule_synth_CapA"/>
</dbReference>
<dbReference type="InterPro" id="IPR012338">
    <property type="entry name" value="Beta-lactam/transpept-like"/>
</dbReference>
<evidence type="ECO:0000256" key="8">
    <source>
        <dbReference type="PIRSR" id="PIRSR618044-1"/>
    </source>
</evidence>
<evidence type="ECO:0000256" key="5">
    <source>
        <dbReference type="ARBA" id="ARBA00022960"/>
    </source>
</evidence>
<evidence type="ECO:0000256" key="10">
    <source>
        <dbReference type="RuleBase" id="RU004016"/>
    </source>
</evidence>
<comment type="similarity">
    <text evidence="2 10">Belongs to the peptidase S11 family.</text>
</comment>
<dbReference type="CDD" id="cd07381">
    <property type="entry name" value="MPP_CapA"/>
    <property type="match status" value="1"/>
</dbReference>
<dbReference type="Proteomes" id="UP000178235">
    <property type="component" value="Unassembled WGS sequence"/>
</dbReference>
<keyword evidence="7" id="KW-0961">Cell wall biogenesis/degradation</keyword>
<evidence type="ECO:0000313" key="13">
    <source>
        <dbReference type="EMBL" id="OGI68286.1"/>
    </source>
</evidence>
<dbReference type="SUPFAM" id="SSF56601">
    <property type="entry name" value="beta-lactamase/transpeptidase-like"/>
    <property type="match status" value="1"/>
</dbReference>
<dbReference type="GO" id="GO:0006508">
    <property type="term" value="P:proteolysis"/>
    <property type="evidence" value="ECO:0007669"/>
    <property type="project" value="InterPro"/>
</dbReference>
<dbReference type="AlphaFoldDB" id="A0A1F6VFE1"/>
<evidence type="ECO:0000256" key="3">
    <source>
        <dbReference type="ARBA" id="ARBA00022729"/>
    </source>
</evidence>
<keyword evidence="11" id="KW-1133">Transmembrane helix</keyword>
<sequence>MRKKIGLLVWGMFPVILGISLVALTTLAFKNTDFAKIWESKSNTATVSQSFISAKDAKPKYFYLNNGEEEPKVGAAAYLVGDLNTGEVILAKNQDKKFPIASVSKLMTALVADLISPPDDVVEISKRSLATYGSNGNLRDREKIQTKELLYPLLLESSNDAAEALAEHFDRETFIAKMNQQAENLKMSSTTYEDPSGLSAQNQSTVSDLFKLTGYLKEQRSGLLDITTTRSYSNKTHSWSNISQFLDKDGYFGGKSGYTDPAKQTVVSLFNLPLGETGVRPIAITLLQSPDRRSDVENILNYLKKNIYYGGPADASTNWVEEKIGTPNIKDPNFITLTFGGDIMMDRGVKNSVRKNFNGDYSKLFEKSKVLRDILKKSDIVFANLEGPASNKGADLRNLYSFRMDPETIPALKGAGISVLSVANNHIGDWGRLAYIDSLSRLTENEILYTGGGNTKEEAETPAIIEKYGMKIGFLGFSDVGPTWMEAGTDKAGQLLASDPRFDEIVANAAKQVDYLLVSFHFGDEYKPKHNARQEYLAHKAVDAGAKVVIGHHPHVIEDTEVYSRKGCTQSSCMSYIIYSLGNFIFDQSWSEPTMQGMLLEMKLSRNGEIAVKKNTMELNSAFQPDQIMEGKEEKVKFPTP</sequence>
<evidence type="ECO:0000256" key="6">
    <source>
        <dbReference type="ARBA" id="ARBA00022984"/>
    </source>
</evidence>
<dbReference type="Gene3D" id="3.60.21.10">
    <property type="match status" value="1"/>
</dbReference>
<dbReference type="PANTHER" id="PTHR33393">
    <property type="entry name" value="POLYGLUTAMINE SYNTHESIS ACCESSORY PROTEIN RV0574C-RELATED"/>
    <property type="match status" value="1"/>
</dbReference>
<comment type="similarity">
    <text evidence="1">Belongs to the CapA family.</text>
</comment>
<evidence type="ECO:0000313" key="14">
    <source>
        <dbReference type="Proteomes" id="UP000178235"/>
    </source>
</evidence>
<feature type="transmembrane region" description="Helical" evidence="11">
    <location>
        <begin position="7"/>
        <end position="29"/>
    </location>
</feature>
<evidence type="ECO:0000256" key="2">
    <source>
        <dbReference type="ARBA" id="ARBA00007164"/>
    </source>
</evidence>
<feature type="domain" description="Capsule synthesis protein CapA" evidence="12">
    <location>
        <begin position="336"/>
        <end position="588"/>
    </location>
</feature>
<feature type="binding site" evidence="9">
    <location>
        <position position="255"/>
    </location>
    <ligand>
        <name>substrate</name>
    </ligand>
</feature>
<name>A0A1F6VFE1_9BACT</name>
<dbReference type="PRINTS" id="PR00725">
    <property type="entry name" value="DADACBPTASE1"/>
</dbReference>
<proteinExistence type="inferred from homology"/>
<evidence type="ECO:0000256" key="1">
    <source>
        <dbReference type="ARBA" id="ARBA00005662"/>
    </source>
</evidence>
<keyword evidence="6" id="KW-0573">Peptidoglycan synthesis</keyword>
<feature type="active site" description="Proton acceptor" evidence="8">
    <location>
        <position position="105"/>
    </location>
</feature>
<keyword evidence="5" id="KW-0133">Cell shape</keyword>
<evidence type="ECO:0000256" key="7">
    <source>
        <dbReference type="ARBA" id="ARBA00023316"/>
    </source>
</evidence>
<evidence type="ECO:0000259" key="12">
    <source>
        <dbReference type="SMART" id="SM00854"/>
    </source>
</evidence>
<keyword evidence="11" id="KW-0812">Transmembrane</keyword>